<proteinExistence type="predicted"/>
<dbReference type="InterPro" id="IPR025665">
    <property type="entry name" value="Beta-barrel_OMP_2"/>
</dbReference>
<evidence type="ECO:0000256" key="1">
    <source>
        <dbReference type="SAM" id="SignalP"/>
    </source>
</evidence>
<organism evidence="3 4">
    <name type="scientific">Reichenbachiella agariperforans</name>
    <dbReference type="NCBI Taxonomy" id="156994"/>
    <lineage>
        <taxon>Bacteria</taxon>
        <taxon>Pseudomonadati</taxon>
        <taxon>Bacteroidota</taxon>
        <taxon>Cytophagia</taxon>
        <taxon>Cytophagales</taxon>
        <taxon>Reichenbachiellaceae</taxon>
        <taxon>Reichenbachiella</taxon>
    </lineage>
</organism>
<feature type="chain" id="PRO_5012839015" evidence="1">
    <location>
        <begin position="23"/>
        <end position="206"/>
    </location>
</feature>
<protein>
    <submittedName>
        <fullName evidence="3">Outer membrane protein beta-barrel domain-containing protein</fullName>
    </submittedName>
</protein>
<keyword evidence="4" id="KW-1185">Reference proteome</keyword>
<name>A0A1M6P391_REIAG</name>
<dbReference type="Pfam" id="PF13568">
    <property type="entry name" value="OMP_b-brl_2"/>
    <property type="match status" value="1"/>
</dbReference>
<dbReference type="EMBL" id="FRAA01000002">
    <property type="protein sequence ID" value="SHK02435.1"/>
    <property type="molecule type" value="Genomic_DNA"/>
</dbReference>
<reference evidence="4" key="1">
    <citation type="submission" date="2016-11" db="EMBL/GenBank/DDBJ databases">
        <authorList>
            <person name="Varghese N."/>
            <person name="Submissions S."/>
        </authorList>
    </citation>
    <scope>NUCLEOTIDE SEQUENCE [LARGE SCALE GENOMIC DNA]</scope>
    <source>
        <strain evidence="4">DSM 26134</strain>
    </source>
</reference>
<accession>A0A1M6P391</accession>
<feature type="domain" description="Outer membrane protein beta-barrel" evidence="2">
    <location>
        <begin position="24"/>
        <end position="178"/>
    </location>
</feature>
<keyword evidence="1" id="KW-0732">Signal</keyword>
<evidence type="ECO:0000313" key="3">
    <source>
        <dbReference type="EMBL" id="SHK02435.1"/>
    </source>
</evidence>
<dbReference type="Proteomes" id="UP000184474">
    <property type="component" value="Unassembled WGS sequence"/>
</dbReference>
<evidence type="ECO:0000313" key="4">
    <source>
        <dbReference type="Proteomes" id="UP000184474"/>
    </source>
</evidence>
<dbReference type="RefSeq" id="WP_170863765.1">
    <property type="nucleotide sequence ID" value="NZ_FRAA01000002.1"/>
</dbReference>
<feature type="signal peptide" evidence="1">
    <location>
        <begin position="1"/>
        <end position="22"/>
    </location>
</feature>
<evidence type="ECO:0000259" key="2">
    <source>
        <dbReference type="Pfam" id="PF13568"/>
    </source>
</evidence>
<sequence>MNKQLMAYIATLVLIISAGSMARAQEVNAGVKGGMNFSTLIQNEIDDQDMRLGWQAGFYSKIRTGERFFVMPEVLFSTKGVKYNYDFLGSSGDIKLNLYYIDVPVMLGFHLTEQLAIEVGPYASYLVDAGYKDSGDNEEDELDRDNFKSFDYGLAGGLSYSLESFMIGARYNYGLAEIAESDVADFALENSRNSVAQLYVAFRLTD</sequence>
<dbReference type="AlphaFoldDB" id="A0A1M6P391"/>
<gene>
    <name evidence="3" type="ORF">SAMN04488028_102530</name>
</gene>
<dbReference type="STRING" id="156994.SAMN04488028_102530"/>